<evidence type="ECO:0000313" key="1">
    <source>
        <dbReference type="EMBL" id="MWA01508.1"/>
    </source>
</evidence>
<sequence>MTMLTFSLDEYYRLPLFEVDDERHRALGGWITTDISIYKRTCLDALAVVADLVAGQPPSEEWSSENYEVAFGPWGLRFQNVWGPDQRGEYTLAEVKEAVEEYWTFLASIPDNPRLIREYRPDLPEREAELLLWEETWERPHPYRGVLF</sequence>
<dbReference type="AlphaFoldDB" id="A0A6I4M5W6"/>
<comment type="caution">
    <text evidence="1">The sequence shown here is derived from an EMBL/GenBank/DDBJ whole genome shotgun (WGS) entry which is preliminary data.</text>
</comment>
<name>A0A6I4M5W6_9ACTN</name>
<dbReference type="EMBL" id="WBMS02000009">
    <property type="protein sequence ID" value="MWA01508.1"/>
    <property type="molecule type" value="Genomic_DNA"/>
</dbReference>
<protein>
    <submittedName>
        <fullName evidence="1">Uncharacterized protein</fullName>
    </submittedName>
</protein>
<organism evidence="1 2">
    <name type="scientific">Actinomadura physcomitrii</name>
    <dbReference type="NCBI Taxonomy" id="2650748"/>
    <lineage>
        <taxon>Bacteria</taxon>
        <taxon>Bacillati</taxon>
        <taxon>Actinomycetota</taxon>
        <taxon>Actinomycetes</taxon>
        <taxon>Streptosporangiales</taxon>
        <taxon>Thermomonosporaceae</taxon>
        <taxon>Actinomadura</taxon>
    </lineage>
</organism>
<gene>
    <name evidence="1" type="ORF">F8568_014190</name>
</gene>
<reference evidence="1" key="1">
    <citation type="submission" date="2019-12" db="EMBL/GenBank/DDBJ databases">
        <title>Actinomadura physcomitrii sp. nov., a novel actinomycete isolated from moss [Physcomitrium sphaericum (Ludw) Fuernr].</title>
        <authorList>
            <person name="Zhuang X."/>
        </authorList>
    </citation>
    <scope>NUCLEOTIDE SEQUENCE [LARGE SCALE GENOMIC DNA]</scope>
    <source>
        <strain evidence="1">LD22</strain>
    </source>
</reference>
<accession>A0A6I4M5W6</accession>
<evidence type="ECO:0000313" key="2">
    <source>
        <dbReference type="Proteomes" id="UP000462055"/>
    </source>
</evidence>
<proteinExistence type="predicted"/>
<keyword evidence="2" id="KW-1185">Reference proteome</keyword>
<dbReference type="Proteomes" id="UP000462055">
    <property type="component" value="Unassembled WGS sequence"/>
</dbReference>